<keyword evidence="2" id="KW-1185">Reference proteome</keyword>
<protein>
    <recommendedName>
        <fullName evidence="3">Peptidase S1 domain-containing protein</fullName>
    </recommendedName>
</protein>
<name>A0A6A4J1T4_APOLU</name>
<reference evidence="1" key="1">
    <citation type="journal article" date="2021" name="Mol. Ecol. Resour.">
        <title>Apolygus lucorum genome provides insights into omnivorousness and mesophyll feeding.</title>
        <authorList>
            <person name="Liu Y."/>
            <person name="Liu H."/>
            <person name="Wang H."/>
            <person name="Huang T."/>
            <person name="Liu B."/>
            <person name="Yang B."/>
            <person name="Yin L."/>
            <person name="Li B."/>
            <person name="Zhang Y."/>
            <person name="Zhang S."/>
            <person name="Jiang F."/>
            <person name="Zhang X."/>
            <person name="Ren Y."/>
            <person name="Wang B."/>
            <person name="Wang S."/>
            <person name="Lu Y."/>
            <person name="Wu K."/>
            <person name="Fan W."/>
            <person name="Wang G."/>
        </authorList>
    </citation>
    <scope>NUCLEOTIDE SEQUENCE</scope>
    <source>
        <strain evidence="1">12Hb</strain>
    </source>
</reference>
<evidence type="ECO:0008006" key="3">
    <source>
        <dbReference type="Google" id="ProtNLM"/>
    </source>
</evidence>
<comment type="caution">
    <text evidence="1">The sequence shown here is derived from an EMBL/GenBank/DDBJ whole genome shotgun (WGS) entry which is preliminary data.</text>
</comment>
<evidence type="ECO:0000313" key="1">
    <source>
        <dbReference type="EMBL" id="KAF6200161.1"/>
    </source>
</evidence>
<dbReference type="AlphaFoldDB" id="A0A6A4J1T4"/>
<sequence length="325" mass="37080">MILLTISPEIECALNLTKRAAPTITDTYDVPWFCLVTYLTEIVCHCTIIHVRYVVVSVDSLDQPRPSSTQQYFETPNYLTVFAGTKEKQVYNEDFYQTRKGVHLYVGNSSYAKHPLVDHVVKDPVSLKYFVQDLYGIALNTGLLEVDDKFVWTAFVLPAPLYDWSLNDNQRIEQIEEFRNKLEKNATGQAPCTVATYEPRTRALYLSKAVYIPAGFCRLAYCSFDIKACTKFPIRKYHLCFKTFGLIDMCPLERGAAMYCESFGNRVVGFLTTALNCGRRNLPSVYTSLEFVHRLYKSLTNKDLENGPKKGDFKVPCSYLSPSQC</sequence>
<dbReference type="Proteomes" id="UP000466442">
    <property type="component" value="Unassembled WGS sequence"/>
</dbReference>
<dbReference type="SUPFAM" id="SSF50494">
    <property type="entry name" value="Trypsin-like serine proteases"/>
    <property type="match status" value="1"/>
</dbReference>
<organism evidence="1 2">
    <name type="scientific">Apolygus lucorum</name>
    <name type="common">Small green plant bug</name>
    <name type="synonym">Lygocoris lucorum</name>
    <dbReference type="NCBI Taxonomy" id="248454"/>
    <lineage>
        <taxon>Eukaryota</taxon>
        <taxon>Metazoa</taxon>
        <taxon>Ecdysozoa</taxon>
        <taxon>Arthropoda</taxon>
        <taxon>Hexapoda</taxon>
        <taxon>Insecta</taxon>
        <taxon>Pterygota</taxon>
        <taxon>Neoptera</taxon>
        <taxon>Paraneoptera</taxon>
        <taxon>Hemiptera</taxon>
        <taxon>Heteroptera</taxon>
        <taxon>Panheteroptera</taxon>
        <taxon>Cimicomorpha</taxon>
        <taxon>Miridae</taxon>
        <taxon>Mirini</taxon>
        <taxon>Apolygus</taxon>
    </lineage>
</organism>
<gene>
    <name evidence="1" type="ORF">GE061_006462</name>
</gene>
<accession>A0A6A4J1T4</accession>
<dbReference type="EMBL" id="WIXP02000014">
    <property type="protein sequence ID" value="KAF6200161.1"/>
    <property type="molecule type" value="Genomic_DNA"/>
</dbReference>
<proteinExistence type="predicted"/>
<dbReference type="Gene3D" id="2.40.10.10">
    <property type="entry name" value="Trypsin-like serine proteases"/>
    <property type="match status" value="1"/>
</dbReference>
<evidence type="ECO:0000313" key="2">
    <source>
        <dbReference type="Proteomes" id="UP000466442"/>
    </source>
</evidence>
<dbReference type="InterPro" id="IPR009003">
    <property type="entry name" value="Peptidase_S1_PA"/>
</dbReference>
<dbReference type="OrthoDB" id="10668149at2759"/>
<dbReference type="InterPro" id="IPR043504">
    <property type="entry name" value="Peptidase_S1_PA_chymotrypsin"/>
</dbReference>